<proteinExistence type="predicted"/>
<dbReference type="AlphaFoldDB" id="A0A1H1UKZ1"/>
<protein>
    <submittedName>
        <fullName evidence="1">Uncharacterized protein</fullName>
    </submittedName>
</protein>
<evidence type="ECO:0000313" key="1">
    <source>
        <dbReference type="EMBL" id="SDS73187.1"/>
    </source>
</evidence>
<keyword evidence="2" id="KW-1185">Reference proteome</keyword>
<name>A0A1H1UKZ1_9CORY</name>
<reference evidence="1 2" key="1">
    <citation type="submission" date="2016-10" db="EMBL/GenBank/DDBJ databases">
        <authorList>
            <person name="de Groot N.N."/>
        </authorList>
    </citation>
    <scope>NUCLEOTIDE SEQUENCE [LARGE SCALE GENOMIC DNA]</scope>
    <source>
        <strain evidence="1 2">DSM 45434</strain>
    </source>
</reference>
<accession>A0A1H1UKZ1</accession>
<evidence type="ECO:0000313" key="2">
    <source>
        <dbReference type="Proteomes" id="UP000182237"/>
    </source>
</evidence>
<gene>
    <name evidence="1" type="ORF">SAMN04488539_2269</name>
</gene>
<dbReference type="EMBL" id="LT629765">
    <property type="protein sequence ID" value="SDS73187.1"/>
    <property type="molecule type" value="Genomic_DNA"/>
</dbReference>
<organism evidence="1 2">
    <name type="scientific">Corynebacterium timonense</name>
    <dbReference type="NCBI Taxonomy" id="441500"/>
    <lineage>
        <taxon>Bacteria</taxon>
        <taxon>Bacillati</taxon>
        <taxon>Actinomycetota</taxon>
        <taxon>Actinomycetes</taxon>
        <taxon>Mycobacteriales</taxon>
        <taxon>Corynebacteriaceae</taxon>
        <taxon>Corynebacterium</taxon>
    </lineage>
</organism>
<sequence>MRPRYLVKLSVVQQHDSLNVYSFSSGHMGKVARLLLKLVKPTEVHGWTKRYPRLTVLPNELR</sequence>
<dbReference type="Proteomes" id="UP000182237">
    <property type="component" value="Chromosome I"/>
</dbReference>